<dbReference type="STRING" id="207559.Dde_0842"/>
<dbReference type="Gene3D" id="3.40.50.620">
    <property type="entry name" value="HUPs"/>
    <property type="match status" value="1"/>
</dbReference>
<name>Q314K3_OLEA2</name>
<comment type="pathway">
    <text evidence="1">Amino-acid biosynthesis; L-asparagine biosynthesis; L-asparagine from L-aspartate (L-Gln route): step 1/1.</text>
</comment>
<dbReference type="KEGG" id="dde:Dde_0842"/>
<dbReference type="InterPro" id="IPR014729">
    <property type="entry name" value="Rossmann-like_a/b/a_fold"/>
</dbReference>
<comment type="catalytic activity">
    <reaction evidence="3">
        <text>L-aspartate + L-glutamine + ATP + H2O = L-asparagine + L-glutamate + AMP + diphosphate + H(+)</text>
        <dbReference type="Rhea" id="RHEA:12228"/>
        <dbReference type="ChEBI" id="CHEBI:15377"/>
        <dbReference type="ChEBI" id="CHEBI:15378"/>
        <dbReference type="ChEBI" id="CHEBI:29985"/>
        <dbReference type="ChEBI" id="CHEBI:29991"/>
        <dbReference type="ChEBI" id="CHEBI:30616"/>
        <dbReference type="ChEBI" id="CHEBI:33019"/>
        <dbReference type="ChEBI" id="CHEBI:58048"/>
        <dbReference type="ChEBI" id="CHEBI:58359"/>
        <dbReference type="ChEBI" id="CHEBI:456215"/>
        <dbReference type="EC" id="6.3.5.4"/>
    </reaction>
</comment>
<sequence length="557" mass="61296">MLDRRQTQAALQQCLRQPVFILARDGARGLLGLPASVRRSLCRLADVPSSPQPADSAQPALLSAGPAHHEQGYRQPDGGGIYAGWHWDGATLQLFTDRYGIHPLYYFWTDGVLGVSRSLPALLAAGAPADLDMKGLSVFLRVGYFVGERTAFRHIRVLPEGGSLVWKPLFSADSAPQVRSNPVCVAPCHEGPVTGAAKKRYMDGYIDLFRQAVSRCLSVTEGPVGLPLSGGRDSRHILLELHRQNRLPQLAVTARHFPPRADDDADIAAELARRTGCRHEIIGAAPSRLTAEWCCHLETDFCADEHSWARGAGLRLKTLGCTVFDGLGGDNLSESGLVTEERCRMLERGEYAEFARGLTASPAVFSETAMRLVLRPELYAAMPHEMALAELEEALRRCSGDPRPARSFFFTARLRREVALLTFGVFGGGIAVAPFLDASLHDYLCSLPHELLVPRGFHSMTITAAYPEFADIPFEKKGTVQRDDAAHSLRLCRELAMLGLRRRSRLLNNAVLWPRLLRGALDSRYGASTRWFTLTAAYLYHLEEMAEACGAKREAVS</sequence>
<evidence type="ECO:0000313" key="6">
    <source>
        <dbReference type="Proteomes" id="UP000002710"/>
    </source>
</evidence>
<keyword evidence="6" id="KW-1185">Reference proteome</keyword>
<dbReference type="GO" id="GO:0004066">
    <property type="term" value="F:asparagine synthase (glutamine-hydrolyzing) activity"/>
    <property type="evidence" value="ECO:0007669"/>
    <property type="project" value="UniProtKB-EC"/>
</dbReference>
<evidence type="ECO:0000256" key="1">
    <source>
        <dbReference type="ARBA" id="ARBA00005187"/>
    </source>
</evidence>
<dbReference type="SUPFAM" id="SSF56235">
    <property type="entry name" value="N-terminal nucleophile aminohydrolases (Ntn hydrolases)"/>
    <property type="match status" value="1"/>
</dbReference>
<dbReference type="EMBL" id="CP000112">
    <property type="protein sequence ID" value="ABB37643.1"/>
    <property type="molecule type" value="Genomic_DNA"/>
</dbReference>
<dbReference type="Proteomes" id="UP000002710">
    <property type="component" value="Chromosome"/>
</dbReference>
<dbReference type="GO" id="GO:0006529">
    <property type="term" value="P:asparagine biosynthetic process"/>
    <property type="evidence" value="ECO:0007669"/>
    <property type="project" value="InterPro"/>
</dbReference>
<dbReference type="InterPro" id="IPR029055">
    <property type="entry name" value="Ntn_hydrolases_N"/>
</dbReference>
<dbReference type="AlphaFoldDB" id="Q314K3"/>
<evidence type="ECO:0000256" key="3">
    <source>
        <dbReference type="ARBA" id="ARBA00048741"/>
    </source>
</evidence>
<protein>
    <recommendedName>
        <fullName evidence="2">asparagine synthase (glutamine-hydrolyzing)</fullName>
        <ecNumber evidence="2">6.3.5.4</ecNumber>
    </recommendedName>
</protein>
<dbReference type="InterPro" id="IPR001962">
    <property type="entry name" value="Asn_synthase"/>
</dbReference>
<evidence type="ECO:0000259" key="4">
    <source>
        <dbReference type="Pfam" id="PF00733"/>
    </source>
</evidence>
<dbReference type="RefSeq" id="WP_011366902.1">
    <property type="nucleotide sequence ID" value="NC_007519.1"/>
</dbReference>
<dbReference type="HOGENOM" id="CLU_525587_0_0_7"/>
<proteinExistence type="predicted"/>
<dbReference type="GO" id="GO:0005829">
    <property type="term" value="C:cytosol"/>
    <property type="evidence" value="ECO:0007669"/>
    <property type="project" value="TreeGrafter"/>
</dbReference>
<dbReference type="Gene3D" id="3.60.20.10">
    <property type="entry name" value="Glutamine Phosphoribosylpyrophosphate, subunit 1, domain 1"/>
    <property type="match status" value="1"/>
</dbReference>
<evidence type="ECO:0000256" key="2">
    <source>
        <dbReference type="ARBA" id="ARBA00012737"/>
    </source>
</evidence>
<accession>Q314K3</accession>
<feature type="domain" description="Asparagine synthetase" evidence="4">
    <location>
        <begin position="207"/>
        <end position="333"/>
    </location>
</feature>
<dbReference type="Pfam" id="PF00733">
    <property type="entry name" value="Asn_synthase"/>
    <property type="match status" value="1"/>
</dbReference>
<evidence type="ECO:0000313" key="5">
    <source>
        <dbReference type="EMBL" id="ABB37643.1"/>
    </source>
</evidence>
<organism evidence="5 6">
    <name type="scientific">Oleidesulfovibrio alaskensis (strain ATCC BAA-1058 / DSM 17464 / G20)</name>
    <name type="common">Desulfovibrio alaskensis</name>
    <dbReference type="NCBI Taxonomy" id="207559"/>
    <lineage>
        <taxon>Bacteria</taxon>
        <taxon>Pseudomonadati</taxon>
        <taxon>Thermodesulfobacteriota</taxon>
        <taxon>Desulfovibrionia</taxon>
        <taxon>Desulfovibrionales</taxon>
        <taxon>Desulfovibrionaceae</taxon>
        <taxon>Oleidesulfovibrio</taxon>
    </lineage>
</organism>
<reference evidence="5 6" key="1">
    <citation type="journal article" date="2011" name="J. Bacteriol.">
        <title>Complete genome sequence and updated annotation of Desulfovibrio alaskensis G20.</title>
        <authorList>
            <person name="Hauser L.J."/>
            <person name="Land M.L."/>
            <person name="Brown S.D."/>
            <person name="Larimer F."/>
            <person name="Keller K.L."/>
            <person name="Rapp-Giles B.J."/>
            <person name="Price M.N."/>
            <person name="Lin M."/>
            <person name="Bruce D.C."/>
            <person name="Detter J.C."/>
            <person name="Tapia R."/>
            <person name="Han C.S."/>
            <person name="Goodwin L.A."/>
            <person name="Cheng J.F."/>
            <person name="Pitluck S."/>
            <person name="Copeland A."/>
            <person name="Lucas S."/>
            <person name="Nolan M."/>
            <person name="Lapidus A.L."/>
            <person name="Palumbo A.V."/>
            <person name="Wall J.D."/>
        </authorList>
    </citation>
    <scope>NUCLEOTIDE SEQUENCE [LARGE SCALE GENOMIC DNA]</scope>
    <source>
        <strain evidence="6">ATCC BAA 1058 / DSM 17464 / G20</strain>
    </source>
</reference>
<gene>
    <name evidence="5" type="ordered locus">Dde_0842</name>
</gene>
<dbReference type="InterPro" id="IPR051786">
    <property type="entry name" value="ASN_synthetase/amidase"/>
</dbReference>
<dbReference type="PANTHER" id="PTHR43284:SF1">
    <property type="entry name" value="ASPARAGINE SYNTHETASE"/>
    <property type="match status" value="1"/>
</dbReference>
<dbReference type="SUPFAM" id="SSF52402">
    <property type="entry name" value="Adenine nucleotide alpha hydrolases-like"/>
    <property type="match status" value="1"/>
</dbReference>
<dbReference type="eggNOG" id="COG0367">
    <property type="taxonomic scope" value="Bacteria"/>
</dbReference>
<dbReference type="EC" id="6.3.5.4" evidence="2"/>
<dbReference type="PANTHER" id="PTHR43284">
    <property type="entry name" value="ASPARAGINE SYNTHETASE (GLUTAMINE-HYDROLYZING)"/>
    <property type="match status" value="1"/>
</dbReference>